<name>A0A194WVS5_MOLSC</name>
<protein>
    <recommendedName>
        <fullName evidence="1">Mediator of RNA polymerase II transcription subunit 18</fullName>
    </recommendedName>
    <alternativeName>
        <fullName evidence="1">Mediator complex subunit 18</fullName>
    </alternativeName>
</protein>
<accession>A0A194WVS5</accession>
<dbReference type="AlphaFoldDB" id="A0A194WVS5"/>
<dbReference type="GO" id="GO:0003712">
    <property type="term" value="F:transcription coregulator activity"/>
    <property type="evidence" value="ECO:0007669"/>
    <property type="project" value="InterPro"/>
</dbReference>
<dbReference type="Proteomes" id="UP000070700">
    <property type="component" value="Unassembled WGS sequence"/>
</dbReference>
<reference evidence="2 3" key="1">
    <citation type="submission" date="2015-10" db="EMBL/GenBank/DDBJ databases">
        <title>Full genome of DAOMC 229536 Phialocephala scopiformis, a fungal endophyte of spruce producing the potent anti-insectan compound rugulosin.</title>
        <authorList>
            <consortium name="DOE Joint Genome Institute"/>
            <person name="Walker A.K."/>
            <person name="Frasz S.L."/>
            <person name="Seifert K.A."/>
            <person name="Miller J.D."/>
            <person name="Mondo S.J."/>
            <person name="Labutti K."/>
            <person name="Lipzen A."/>
            <person name="Dockter R."/>
            <person name="Kennedy M."/>
            <person name="Grigoriev I.V."/>
            <person name="Spatafora J.W."/>
        </authorList>
    </citation>
    <scope>NUCLEOTIDE SEQUENCE [LARGE SCALE GENOMIC DNA]</scope>
    <source>
        <strain evidence="2 3">CBS 120377</strain>
    </source>
</reference>
<keyword evidence="1" id="KW-0805">Transcription regulation</keyword>
<gene>
    <name evidence="1" type="primary">MED18</name>
    <name evidence="2" type="ORF">LY89DRAFT_593296</name>
</gene>
<dbReference type="InterPro" id="IPR019095">
    <property type="entry name" value="Mediator_Med18"/>
</dbReference>
<comment type="subcellular location">
    <subcellularLocation>
        <location evidence="1">Nucleus</location>
    </subcellularLocation>
</comment>
<proteinExistence type="inferred from homology"/>
<evidence type="ECO:0000313" key="3">
    <source>
        <dbReference type="Proteomes" id="UP000070700"/>
    </source>
</evidence>
<dbReference type="GeneID" id="28819469"/>
<dbReference type="Pfam" id="PF09637">
    <property type="entry name" value="Med18"/>
    <property type="match status" value="1"/>
</dbReference>
<dbReference type="OrthoDB" id="5348092at2759"/>
<sequence>MHELFLTTHVGNDDLQRALRILQGYCAMSPGNIVRRRLTFEGPRTRTPKGIDPGFITKQPQPKILQWRGLSEQLARQSYVLTLVYDVDREQFGQPSTQPDESSSLGGDQVSDYDQIPGILRWNDLPDPASSRPVNSRLIVSIENEKGLLSVMKSMNHRFVYGNVVFELNRYLQLPPNDSPLGFSPELPSFESLVPFDGDNKWILTASALVLDGNNPEQMQKGIDELVAVKLDFEGCFEFQAMDRHIFDPRIKFRGS</sequence>
<dbReference type="RefSeq" id="XP_018066420.1">
    <property type="nucleotide sequence ID" value="XM_018209743.1"/>
</dbReference>
<comment type="similarity">
    <text evidence="1">Belongs to the Mediator complex subunit 18 family.</text>
</comment>
<dbReference type="STRING" id="149040.A0A194WVS5"/>
<dbReference type="GO" id="GO:0006357">
    <property type="term" value="P:regulation of transcription by RNA polymerase II"/>
    <property type="evidence" value="ECO:0007669"/>
    <property type="project" value="InterPro"/>
</dbReference>
<comment type="function">
    <text evidence="1">Component of the Mediator complex, a coactivator involved in the regulated transcription of nearly all RNA polymerase II-dependent genes. Mediator functions as a bridge to convey information from gene-specific regulatory proteins to the basal RNA polymerase II transcription machinery. Mediator is recruited to promoters by direct interactions with regulatory proteins and serves as a scaffold for the assembly of a functional preinitiation complex with RNA polymerase II and the general transcription factors.</text>
</comment>
<evidence type="ECO:0000313" key="2">
    <source>
        <dbReference type="EMBL" id="KUJ12065.1"/>
    </source>
</evidence>
<dbReference type="Gene3D" id="2.40.320.10">
    <property type="entry name" value="Hypothetical Protein Pfu-838710-001"/>
    <property type="match status" value="1"/>
</dbReference>
<keyword evidence="3" id="KW-1185">Reference proteome</keyword>
<keyword evidence="1" id="KW-0010">Activator</keyword>
<comment type="subunit">
    <text evidence="1">Component of the Mediator complex.</text>
</comment>
<dbReference type="EMBL" id="KQ947425">
    <property type="protein sequence ID" value="KUJ12065.1"/>
    <property type="molecule type" value="Genomic_DNA"/>
</dbReference>
<dbReference type="GO" id="GO:0016592">
    <property type="term" value="C:mediator complex"/>
    <property type="evidence" value="ECO:0007669"/>
    <property type="project" value="InterPro"/>
</dbReference>
<dbReference type="InParanoid" id="A0A194WVS5"/>
<keyword evidence="1" id="KW-0804">Transcription</keyword>
<dbReference type="KEGG" id="psco:LY89DRAFT_593296"/>
<evidence type="ECO:0000256" key="1">
    <source>
        <dbReference type="RuleBase" id="RU364150"/>
    </source>
</evidence>
<organism evidence="2 3">
    <name type="scientific">Mollisia scopiformis</name>
    <name type="common">Conifer needle endophyte fungus</name>
    <name type="synonym">Phialocephala scopiformis</name>
    <dbReference type="NCBI Taxonomy" id="149040"/>
    <lineage>
        <taxon>Eukaryota</taxon>
        <taxon>Fungi</taxon>
        <taxon>Dikarya</taxon>
        <taxon>Ascomycota</taxon>
        <taxon>Pezizomycotina</taxon>
        <taxon>Leotiomycetes</taxon>
        <taxon>Helotiales</taxon>
        <taxon>Mollisiaceae</taxon>
        <taxon>Mollisia</taxon>
    </lineage>
</organism>
<keyword evidence="1" id="KW-0539">Nucleus</keyword>